<dbReference type="RefSeq" id="WP_354025674.1">
    <property type="nucleotide sequence ID" value="NZ_JBEPSJ010000004.1"/>
</dbReference>
<feature type="transmembrane region" description="Helical" evidence="6">
    <location>
        <begin position="290"/>
        <end position="313"/>
    </location>
</feature>
<proteinExistence type="predicted"/>
<feature type="transmembrane region" description="Helical" evidence="6">
    <location>
        <begin position="82"/>
        <end position="106"/>
    </location>
</feature>
<dbReference type="EMBL" id="JBEPSJ010000004">
    <property type="protein sequence ID" value="MET4583504.1"/>
    <property type="molecule type" value="Genomic_DNA"/>
</dbReference>
<dbReference type="PANTHER" id="PTHR30250:SF11">
    <property type="entry name" value="O-ANTIGEN TRANSPORTER-RELATED"/>
    <property type="match status" value="1"/>
</dbReference>
<evidence type="ECO:0000256" key="3">
    <source>
        <dbReference type="ARBA" id="ARBA00022692"/>
    </source>
</evidence>
<feature type="transmembrane region" description="Helical" evidence="6">
    <location>
        <begin position="148"/>
        <end position="169"/>
    </location>
</feature>
<keyword evidence="8" id="KW-1185">Reference proteome</keyword>
<name>A0ABV2QR23_9MICO</name>
<comment type="caution">
    <text evidence="7">The sequence shown here is derived from an EMBL/GenBank/DDBJ whole genome shotgun (WGS) entry which is preliminary data.</text>
</comment>
<sequence length="409" mass="41694">MSGATRRINPALLILGASVVAGGAGYIVQILVAKVLGPAEYAPFAFFWSALYIVVGALGGVQQEVTRAASAADAHGPVRAKGRVTVFTLGIAAVVFVVLATTSPLWGPLVFGAESGHLGWPLIVGAVSYVLVAGLSGALYGVRWWYPLVALIAVDGVLRLVGVLIALALSPTLVSLAWAVAAPFPLAVMIVLPIVARRVKPTLDAGYPQLGRNVARTIIAAAATAGLISGFPALLAATSPSVPVSVLGSLTFALTLTRAPIVIPLLALQSYLIVHFGSAEAALTRRVLRLEAIAVVGAVVLAGLAAALGPFVLSLVREDFVVSPGMFFVIVASSGLIAAMSISGPAALARSAHTAYTLGWVVASVVTLGMLLLPLEFDLRVSLALLIGPAIGCVVHLLGLRGPRSVAAG</sequence>
<keyword evidence="4 6" id="KW-1133">Transmembrane helix</keyword>
<evidence type="ECO:0000256" key="1">
    <source>
        <dbReference type="ARBA" id="ARBA00004651"/>
    </source>
</evidence>
<dbReference type="PANTHER" id="PTHR30250">
    <property type="entry name" value="PST FAMILY PREDICTED COLANIC ACID TRANSPORTER"/>
    <property type="match status" value="1"/>
</dbReference>
<feature type="transmembrane region" description="Helical" evidence="6">
    <location>
        <begin position="175"/>
        <end position="196"/>
    </location>
</feature>
<feature type="transmembrane region" description="Helical" evidence="6">
    <location>
        <begin position="217"/>
        <end position="239"/>
    </location>
</feature>
<dbReference type="InterPro" id="IPR050833">
    <property type="entry name" value="Poly_Biosynth_Transport"/>
</dbReference>
<feature type="transmembrane region" description="Helical" evidence="6">
    <location>
        <begin position="355"/>
        <end position="375"/>
    </location>
</feature>
<feature type="transmembrane region" description="Helical" evidence="6">
    <location>
        <begin position="44"/>
        <end position="61"/>
    </location>
</feature>
<keyword evidence="2" id="KW-1003">Cell membrane</keyword>
<evidence type="ECO:0000313" key="7">
    <source>
        <dbReference type="EMBL" id="MET4583504.1"/>
    </source>
</evidence>
<organism evidence="7 8">
    <name type="scientific">Conyzicola nivalis</name>
    <dbReference type="NCBI Taxonomy" id="1477021"/>
    <lineage>
        <taxon>Bacteria</taxon>
        <taxon>Bacillati</taxon>
        <taxon>Actinomycetota</taxon>
        <taxon>Actinomycetes</taxon>
        <taxon>Micrococcales</taxon>
        <taxon>Microbacteriaceae</taxon>
        <taxon>Conyzicola</taxon>
    </lineage>
</organism>
<reference evidence="7 8" key="1">
    <citation type="submission" date="2024-06" db="EMBL/GenBank/DDBJ databases">
        <title>Sorghum-associated microbial communities from plants grown in Nebraska, USA.</title>
        <authorList>
            <person name="Schachtman D."/>
        </authorList>
    </citation>
    <scope>NUCLEOTIDE SEQUENCE [LARGE SCALE GENOMIC DNA]</scope>
    <source>
        <strain evidence="7 8">2857</strain>
    </source>
</reference>
<protein>
    <submittedName>
        <fullName evidence="7">O-antigen/teichoic acid export membrane protein</fullName>
    </submittedName>
</protein>
<feature type="transmembrane region" description="Helical" evidence="6">
    <location>
        <begin position="325"/>
        <end position="348"/>
    </location>
</feature>
<evidence type="ECO:0000256" key="2">
    <source>
        <dbReference type="ARBA" id="ARBA00022475"/>
    </source>
</evidence>
<keyword evidence="5 6" id="KW-0472">Membrane</keyword>
<feature type="transmembrane region" description="Helical" evidence="6">
    <location>
        <begin position="118"/>
        <end position="141"/>
    </location>
</feature>
<keyword evidence="3 6" id="KW-0812">Transmembrane</keyword>
<accession>A0ABV2QR23</accession>
<gene>
    <name evidence="7" type="ORF">ABIE21_003030</name>
</gene>
<evidence type="ECO:0000313" key="8">
    <source>
        <dbReference type="Proteomes" id="UP001549257"/>
    </source>
</evidence>
<evidence type="ECO:0000256" key="5">
    <source>
        <dbReference type="ARBA" id="ARBA00023136"/>
    </source>
</evidence>
<comment type="subcellular location">
    <subcellularLocation>
        <location evidence="1">Cell membrane</location>
        <topology evidence="1">Multi-pass membrane protein</topology>
    </subcellularLocation>
</comment>
<feature type="transmembrane region" description="Helical" evidence="6">
    <location>
        <begin position="12"/>
        <end position="32"/>
    </location>
</feature>
<dbReference type="Proteomes" id="UP001549257">
    <property type="component" value="Unassembled WGS sequence"/>
</dbReference>
<evidence type="ECO:0000256" key="4">
    <source>
        <dbReference type="ARBA" id="ARBA00022989"/>
    </source>
</evidence>
<feature type="transmembrane region" description="Helical" evidence="6">
    <location>
        <begin position="381"/>
        <end position="400"/>
    </location>
</feature>
<evidence type="ECO:0000256" key="6">
    <source>
        <dbReference type="SAM" id="Phobius"/>
    </source>
</evidence>
<feature type="transmembrane region" description="Helical" evidence="6">
    <location>
        <begin position="259"/>
        <end position="278"/>
    </location>
</feature>